<dbReference type="InterPro" id="IPR036950">
    <property type="entry name" value="PBP_transglycosylase"/>
</dbReference>
<evidence type="ECO:0000313" key="16">
    <source>
        <dbReference type="Proteomes" id="UP001238603"/>
    </source>
</evidence>
<feature type="domain" description="Penicillin-binding protein transpeptidase" evidence="12">
    <location>
        <begin position="327"/>
        <end position="542"/>
    </location>
</feature>
<dbReference type="InterPro" id="IPR012338">
    <property type="entry name" value="Beta-lactam/transpept-like"/>
</dbReference>
<comment type="catalytic activity">
    <reaction evidence="11">
        <text>[GlcNAc-(1-&gt;4)-Mur2Ac(oyl-L-Ala-gamma-D-Glu-L-Lys-D-Ala-D-Ala)](n)-di-trans,octa-cis-undecaprenyl diphosphate + beta-D-GlcNAc-(1-&gt;4)-Mur2Ac(oyl-L-Ala-gamma-D-Glu-L-Lys-D-Ala-D-Ala)-di-trans,octa-cis-undecaprenyl diphosphate = [GlcNAc-(1-&gt;4)-Mur2Ac(oyl-L-Ala-gamma-D-Glu-L-Lys-D-Ala-D-Ala)](n+1)-di-trans,octa-cis-undecaprenyl diphosphate + di-trans,octa-cis-undecaprenyl diphosphate + H(+)</text>
        <dbReference type="Rhea" id="RHEA:23708"/>
        <dbReference type="Rhea" id="RHEA-COMP:9602"/>
        <dbReference type="Rhea" id="RHEA-COMP:9603"/>
        <dbReference type="ChEBI" id="CHEBI:15378"/>
        <dbReference type="ChEBI" id="CHEBI:58405"/>
        <dbReference type="ChEBI" id="CHEBI:60033"/>
        <dbReference type="ChEBI" id="CHEBI:78435"/>
        <dbReference type="EC" id="2.4.99.28"/>
    </reaction>
</comment>
<accession>A0ABT7LE97</accession>
<evidence type="ECO:0000256" key="1">
    <source>
        <dbReference type="ARBA" id="ARBA00004752"/>
    </source>
</evidence>
<dbReference type="InterPro" id="IPR001264">
    <property type="entry name" value="Glyco_trans_51"/>
</dbReference>
<dbReference type="Gene3D" id="1.10.3810.10">
    <property type="entry name" value="Biosynthetic peptidoglycan transglycosylase-like"/>
    <property type="match status" value="1"/>
</dbReference>
<sequence>MPARLNLKRWARRRRVCGVLALLALALLALDRLFPLPAAAWPDSPARRPLEAVVVLAEDGTPLRYWPGADGAMRHRVTIEQVSPRYVEALLHYEDRAFWWHPGINPVALARAAWQWVRAGQVVSGGSTLTMQVARLLDPECADRRRNLQTCATRTVGAKARQMLRALQLEWHLGKREILTLYLNEAPMGGMVEGVEMAAQAYLGKSARDLSQAEAALLAALPQSPSRLRPDRHPAQAQAARDKVLDRLMSQGVWPAAEVRDAQLEKVFAPPLRSRVLAPLFAERLRQRGLKAGTAVVPSLLDAGLQLRLEQVLLDRLNTLPEQVSIAALIVDNRDGAVRAYAGSADFGDMKRAAHVDMVRGLRSPGSTLKPFLYAMALDQGLVHSESLLIDAPQNFGGYAPGNFQADFSGPVSVSEALQRSLNVPAVDLLDRIGPERFAAQLRGAGLRLRLPANATPNLSLILGGGSTRLEELVGAYTALARGGEAVQPRLQAADPVRTTRLMSEGAAFIVREILENGGRPGAPFRESGARIAWKTGTSFGFRDAWALGVTDRYTLGVWMGRPDGTPNPGHFGANSAAPLLRDLAAALGPQQLAPRRQPASVQAAAVCWPLGRLASSTPPDQCLQQRTAWLLDGAAPPTLPERGVSQGLEMQVMVEGAGRERVSGDCAGPGAHSVPAVRWPQLLQPWIEPAQRHPLERLPWKSGCRGEAQGGPSARLRIVGLEPGTVLRPSPGQTHIRLPLQVLGAQGAVAWLLDGQLLAWQDAPAGAAARGGVLLQPQRNGEQQLTALDAQGRYARLRFTVQGL</sequence>
<keyword evidence="4" id="KW-0121">Carboxypeptidase</keyword>
<evidence type="ECO:0000256" key="6">
    <source>
        <dbReference type="ARBA" id="ARBA00022676"/>
    </source>
</evidence>
<dbReference type="EMBL" id="JASVDS010000001">
    <property type="protein sequence ID" value="MDL5031190.1"/>
    <property type="molecule type" value="Genomic_DNA"/>
</dbReference>
<dbReference type="InterPro" id="IPR011815">
    <property type="entry name" value="PBP_1c"/>
</dbReference>
<dbReference type="Pfam" id="PF06832">
    <property type="entry name" value="BiPBP_C"/>
    <property type="match status" value="1"/>
</dbReference>
<keyword evidence="16" id="KW-1185">Reference proteome</keyword>
<comment type="similarity">
    <text evidence="2">In the C-terminal section; belongs to the transpeptidase family.</text>
</comment>
<feature type="domain" description="Glycosyl transferase family 51" evidence="13">
    <location>
        <begin position="72"/>
        <end position="248"/>
    </location>
</feature>
<comment type="similarity">
    <text evidence="3">In the N-terminal section; belongs to the glycosyltransferase 51 family.</text>
</comment>
<dbReference type="InterPro" id="IPR050396">
    <property type="entry name" value="Glycosyltr_51/Transpeptidase"/>
</dbReference>
<keyword evidence="6" id="KW-0328">Glycosyltransferase</keyword>
<evidence type="ECO:0000256" key="2">
    <source>
        <dbReference type="ARBA" id="ARBA00007090"/>
    </source>
</evidence>
<evidence type="ECO:0000256" key="9">
    <source>
        <dbReference type="ARBA" id="ARBA00023268"/>
    </source>
</evidence>
<dbReference type="InterPro" id="IPR001460">
    <property type="entry name" value="PCN-bd_Tpept"/>
</dbReference>
<comment type="pathway">
    <text evidence="1">Cell wall biogenesis; peptidoglycan biosynthesis.</text>
</comment>
<dbReference type="Pfam" id="PF00912">
    <property type="entry name" value="Transgly"/>
    <property type="match status" value="1"/>
</dbReference>
<keyword evidence="5" id="KW-0645">Protease</keyword>
<name>A0ABT7LE97_9BURK</name>
<organism evidence="15 16">
    <name type="scientific">Roseateles subflavus</name>
    <dbReference type="NCBI Taxonomy" id="3053353"/>
    <lineage>
        <taxon>Bacteria</taxon>
        <taxon>Pseudomonadati</taxon>
        <taxon>Pseudomonadota</taxon>
        <taxon>Betaproteobacteria</taxon>
        <taxon>Burkholderiales</taxon>
        <taxon>Sphaerotilaceae</taxon>
        <taxon>Roseateles</taxon>
    </lineage>
</organism>
<evidence type="ECO:0000256" key="8">
    <source>
        <dbReference type="ARBA" id="ARBA00022801"/>
    </source>
</evidence>
<reference evidence="15 16" key="1">
    <citation type="submission" date="2023-06" db="EMBL/GenBank/DDBJ databases">
        <title>Pelomonas sp. APW6 16S ribosomal RNA gene genome sequencing and assembly.</title>
        <authorList>
            <person name="Woo H."/>
        </authorList>
    </citation>
    <scope>NUCLEOTIDE SEQUENCE [LARGE SCALE GENOMIC DNA]</scope>
    <source>
        <strain evidence="15 16">APW6</strain>
    </source>
</reference>
<dbReference type="SUPFAM" id="SSF53955">
    <property type="entry name" value="Lysozyme-like"/>
    <property type="match status" value="1"/>
</dbReference>
<evidence type="ECO:0000259" key="12">
    <source>
        <dbReference type="Pfam" id="PF00905"/>
    </source>
</evidence>
<dbReference type="NCBIfam" id="TIGR02073">
    <property type="entry name" value="PBP_1c"/>
    <property type="match status" value="1"/>
</dbReference>
<evidence type="ECO:0000256" key="11">
    <source>
        <dbReference type="ARBA" id="ARBA00049902"/>
    </source>
</evidence>
<evidence type="ECO:0000259" key="14">
    <source>
        <dbReference type="Pfam" id="PF06832"/>
    </source>
</evidence>
<evidence type="ECO:0000313" key="15">
    <source>
        <dbReference type="EMBL" id="MDL5031190.1"/>
    </source>
</evidence>
<dbReference type="Gene3D" id="3.40.710.10">
    <property type="entry name" value="DD-peptidase/beta-lactamase superfamily"/>
    <property type="match status" value="1"/>
</dbReference>
<dbReference type="InterPro" id="IPR009647">
    <property type="entry name" value="PBP_C"/>
</dbReference>
<evidence type="ECO:0000259" key="13">
    <source>
        <dbReference type="Pfam" id="PF00912"/>
    </source>
</evidence>
<dbReference type="PANTHER" id="PTHR32282">
    <property type="entry name" value="BINDING PROTEIN TRANSPEPTIDASE, PUTATIVE-RELATED"/>
    <property type="match status" value="1"/>
</dbReference>
<keyword evidence="7" id="KW-0808">Transferase</keyword>
<dbReference type="Proteomes" id="UP001238603">
    <property type="component" value="Unassembled WGS sequence"/>
</dbReference>
<gene>
    <name evidence="15" type="primary">pbpC</name>
    <name evidence="15" type="ORF">QRD43_04655</name>
</gene>
<dbReference type="PANTHER" id="PTHR32282:SF15">
    <property type="entry name" value="PENICILLIN-BINDING PROTEIN 1C"/>
    <property type="match status" value="1"/>
</dbReference>
<dbReference type="EC" id="2.4.99.28" evidence="10"/>
<dbReference type="SUPFAM" id="SSF56601">
    <property type="entry name" value="beta-lactamase/transpeptidase-like"/>
    <property type="match status" value="1"/>
</dbReference>
<dbReference type="Pfam" id="PF00905">
    <property type="entry name" value="Transpeptidase"/>
    <property type="match status" value="1"/>
</dbReference>
<feature type="domain" description="Penicillin-binding C-terminal" evidence="14">
    <location>
        <begin position="714"/>
        <end position="800"/>
    </location>
</feature>
<proteinExistence type="inferred from homology"/>
<evidence type="ECO:0000256" key="3">
    <source>
        <dbReference type="ARBA" id="ARBA00007739"/>
    </source>
</evidence>
<evidence type="ECO:0000256" key="7">
    <source>
        <dbReference type="ARBA" id="ARBA00022679"/>
    </source>
</evidence>
<evidence type="ECO:0000256" key="5">
    <source>
        <dbReference type="ARBA" id="ARBA00022670"/>
    </source>
</evidence>
<keyword evidence="9" id="KW-0511">Multifunctional enzyme</keyword>
<evidence type="ECO:0000256" key="10">
    <source>
        <dbReference type="ARBA" id="ARBA00044770"/>
    </source>
</evidence>
<keyword evidence="8" id="KW-0378">Hydrolase</keyword>
<evidence type="ECO:0000256" key="4">
    <source>
        <dbReference type="ARBA" id="ARBA00022645"/>
    </source>
</evidence>
<dbReference type="InterPro" id="IPR023346">
    <property type="entry name" value="Lysozyme-like_dom_sf"/>
</dbReference>
<protein>
    <recommendedName>
        <fullName evidence="10">peptidoglycan glycosyltransferase</fullName>
        <ecNumber evidence="10">2.4.99.28</ecNumber>
    </recommendedName>
</protein>
<comment type="caution">
    <text evidence="15">The sequence shown here is derived from an EMBL/GenBank/DDBJ whole genome shotgun (WGS) entry which is preliminary data.</text>
</comment>